<accession>A0A420ITU5</accession>
<feature type="region of interest" description="Disordered" evidence="1">
    <location>
        <begin position="1"/>
        <end position="49"/>
    </location>
</feature>
<name>A0A420ITU5_9PEZI</name>
<organism evidence="2 3">
    <name type="scientific">Golovinomyces cichoracearum</name>
    <dbReference type="NCBI Taxonomy" id="62708"/>
    <lineage>
        <taxon>Eukaryota</taxon>
        <taxon>Fungi</taxon>
        <taxon>Dikarya</taxon>
        <taxon>Ascomycota</taxon>
        <taxon>Pezizomycotina</taxon>
        <taxon>Leotiomycetes</taxon>
        <taxon>Erysiphales</taxon>
        <taxon>Erysiphaceae</taxon>
        <taxon>Golovinomyces</taxon>
    </lineage>
</organism>
<protein>
    <submittedName>
        <fullName evidence="2">Uncharacterized protein</fullName>
    </submittedName>
</protein>
<dbReference type="Proteomes" id="UP000285326">
    <property type="component" value="Unassembled WGS sequence"/>
</dbReference>
<feature type="region of interest" description="Disordered" evidence="1">
    <location>
        <begin position="58"/>
        <end position="77"/>
    </location>
</feature>
<evidence type="ECO:0000256" key="1">
    <source>
        <dbReference type="SAM" id="MobiDB-lite"/>
    </source>
</evidence>
<dbReference type="EMBL" id="MCBS01021540">
    <property type="protein sequence ID" value="RKF77951.1"/>
    <property type="molecule type" value="Genomic_DNA"/>
</dbReference>
<gene>
    <name evidence="2" type="ORF">GcM1_215043</name>
</gene>
<reference evidence="2 3" key="1">
    <citation type="journal article" date="2018" name="BMC Genomics">
        <title>Comparative genome analyses reveal sequence features reflecting distinct modes of host-adaptation between dicot and monocot powdery mildew.</title>
        <authorList>
            <person name="Wu Y."/>
            <person name="Ma X."/>
            <person name="Pan Z."/>
            <person name="Kale S.D."/>
            <person name="Song Y."/>
            <person name="King H."/>
            <person name="Zhang Q."/>
            <person name="Presley C."/>
            <person name="Deng X."/>
            <person name="Wei C.I."/>
            <person name="Xiao S."/>
        </authorList>
    </citation>
    <scope>NUCLEOTIDE SEQUENCE [LARGE SCALE GENOMIC DNA]</scope>
    <source>
        <strain evidence="2">UMSG1</strain>
    </source>
</reference>
<dbReference type="AlphaFoldDB" id="A0A420ITU5"/>
<feature type="compositionally biased region" description="Polar residues" evidence="1">
    <location>
        <begin position="25"/>
        <end position="35"/>
    </location>
</feature>
<feature type="compositionally biased region" description="Polar residues" evidence="1">
    <location>
        <begin position="1"/>
        <end position="18"/>
    </location>
</feature>
<proteinExistence type="predicted"/>
<feature type="region of interest" description="Disordered" evidence="1">
    <location>
        <begin position="97"/>
        <end position="117"/>
    </location>
</feature>
<evidence type="ECO:0000313" key="2">
    <source>
        <dbReference type="EMBL" id="RKF77951.1"/>
    </source>
</evidence>
<comment type="caution">
    <text evidence="2">The sequence shown here is derived from an EMBL/GenBank/DDBJ whole genome shotgun (WGS) entry which is preliminary data.</text>
</comment>
<sequence length="117" mass="13894">MPESSSSQKNFYPNTRSTRFRESINTHNTLENSGNPLRYPKHFNDSPAYNASSFVSHQRKMPNHENRPGIRQQSKPPWRIYEIKEDKIHQEIEDFKEMEYPEGKNEIEHDLMGKDDT</sequence>
<evidence type="ECO:0000313" key="3">
    <source>
        <dbReference type="Proteomes" id="UP000285326"/>
    </source>
</evidence>